<proteinExistence type="predicted"/>
<organism evidence="2 3">
    <name type="scientific">Candidatus Allocopromorpha excrementavium</name>
    <dbReference type="NCBI Taxonomy" id="2840741"/>
    <lineage>
        <taxon>Bacteria</taxon>
        <taxon>Bacillati</taxon>
        <taxon>Bacillota</taxon>
        <taxon>Clostridia</taxon>
        <taxon>Eubacteriales</taxon>
        <taxon>Eubacteriaceae</taxon>
        <taxon>Eubacteriaceae incertae sedis</taxon>
        <taxon>Candidatus Allocopromorpha</taxon>
    </lineage>
</organism>
<protein>
    <recommendedName>
        <fullName evidence="1">HemN C-terminal domain-containing protein</fullName>
    </recommendedName>
</protein>
<dbReference type="Pfam" id="PF06969">
    <property type="entry name" value="HemN_C"/>
    <property type="match status" value="1"/>
</dbReference>
<dbReference type="EMBL" id="DVLX01000011">
    <property type="protein sequence ID" value="HIT98800.1"/>
    <property type="molecule type" value="Genomic_DNA"/>
</dbReference>
<evidence type="ECO:0000313" key="2">
    <source>
        <dbReference type="EMBL" id="HIT98800.1"/>
    </source>
</evidence>
<dbReference type="PANTHER" id="PTHR13932:SF5">
    <property type="entry name" value="RADICAL S-ADENOSYL METHIONINE DOMAIN-CONTAINING PROTEIN 1, MITOCHONDRIAL"/>
    <property type="match status" value="1"/>
</dbReference>
<dbReference type="SUPFAM" id="SSF102114">
    <property type="entry name" value="Radical SAM enzymes"/>
    <property type="match status" value="1"/>
</dbReference>
<reference evidence="2" key="1">
    <citation type="submission" date="2020-10" db="EMBL/GenBank/DDBJ databases">
        <authorList>
            <person name="Gilroy R."/>
        </authorList>
    </citation>
    <scope>NUCLEOTIDE SEQUENCE</scope>
    <source>
        <strain evidence="2">CHK176-22527</strain>
    </source>
</reference>
<dbReference type="PANTHER" id="PTHR13932">
    <property type="entry name" value="COPROPORPHYRINIGEN III OXIDASE"/>
    <property type="match status" value="1"/>
</dbReference>
<gene>
    <name evidence="2" type="ORF">IAD12_00910</name>
</gene>
<dbReference type="GO" id="GO:0051539">
    <property type="term" value="F:4 iron, 4 sulfur cluster binding"/>
    <property type="evidence" value="ECO:0007669"/>
    <property type="project" value="TreeGrafter"/>
</dbReference>
<feature type="domain" description="HemN C-terminal" evidence="1">
    <location>
        <begin position="62"/>
        <end position="117"/>
    </location>
</feature>
<dbReference type="Proteomes" id="UP000824159">
    <property type="component" value="Unassembled WGS sequence"/>
</dbReference>
<accession>A0A9D1HAT9</accession>
<name>A0A9D1HAT9_9FIRM</name>
<evidence type="ECO:0000313" key="3">
    <source>
        <dbReference type="Proteomes" id="UP000824159"/>
    </source>
</evidence>
<reference evidence="2" key="2">
    <citation type="journal article" date="2021" name="PeerJ">
        <title>Extensive microbial diversity within the chicken gut microbiome revealed by metagenomics and culture.</title>
        <authorList>
            <person name="Gilroy R."/>
            <person name="Ravi A."/>
            <person name="Getino M."/>
            <person name="Pursley I."/>
            <person name="Horton D.L."/>
            <person name="Alikhan N.F."/>
            <person name="Baker D."/>
            <person name="Gharbi K."/>
            <person name="Hall N."/>
            <person name="Watson M."/>
            <person name="Adriaenssens E.M."/>
            <person name="Foster-Nyarko E."/>
            <person name="Jarju S."/>
            <person name="Secka A."/>
            <person name="Antonio M."/>
            <person name="Oren A."/>
            <person name="Chaudhuri R.R."/>
            <person name="La Ragione R."/>
            <person name="Hildebrand F."/>
            <person name="Pallen M.J."/>
        </authorList>
    </citation>
    <scope>NUCLEOTIDE SEQUENCE</scope>
    <source>
        <strain evidence="2">CHK176-22527</strain>
    </source>
</reference>
<comment type="caution">
    <text evidence="2">The sequence shown here is derived from an EMBL/GenBank/DDBJ whole genome shotgun (WGS) entry which is preliminary data.</text>
</comment>
<dbReference type="InterPro" id="IPR034505">
    <property type="entry name" value="Coproporphyrinogen-III_oxidase"/>
</dbReference>
<dbReference type="AlphaFoldDB" id="A0A9D1HAT9"/>
<dbReference type="InterPro" id="IPR058240">
    <property type="entry name" value="rSAM_sf"/>
</dbReference>
<evidence type="ECO:0000259" key="1">
    <source>
        <dbReference type="Pfam" id="PF06969"/>
    </source>
</evidence>
<sequence>MKYWSYEEYLGLGLGASSFIDGRRFNNYREMSEYMKAVRENRHPIDPESEEKYSIREEMGIFVFTGLRKAEGFSLRQFRKVFGEEFFDVYDMDIVKRYKGMLIYNDDRLYLSERGMDISNRIMAEFV</sequence>
<dbReference type="GO" id="GO:0005737">
    <property type="term" value="C:cytoplasm"/>
    <property type="evidence" value="ECO:0007669"/>
    <property type="project" value="TreeGrafter"/>
</dbReference>
<dbReference type="GO" id="GO:0006779">
    <property type="term" value="P:porphyrin-containing compound biosynthetic process"/>
    <property type="evidence" value="ECO:0007669"/>
    <property type="project" value="TreeGrafter"/>
</dbReference>
<dbReference type="InterPro" id="IPR010723">
    <property type="entry name" value="HemN_C"/>
</dbReference>